<proteinExistence type="inferred from homology"/>
<name>A0ABX0YCJ3_9PSED</name>
<dbReference type="InterPro" id="IPR001638">
    <property type="entry name" value="Solute-binding_3/MltF_N"/>
</dbReference>
<dbReference type="Gene3D" id="3.40.190.10">
    <property type="entry name" value="Periplasmic binding protein-like II"/>
    <property type="match status" value="2"/>
</dbReference>
<dbReference type="RefSeq" id="WP_168083149.1">
    <property type="nucleotide sequence ID" value="NZ_JAAVJI010000003.1"/>
</dbReference>
<accession>A0ABX0YCJ3</accession>
<protein>
    <submittedName>
        <fullName evidence="5">Transporter substrate-binding domain-containing protein</fullName>
    </submittedName>
</protein>
<reference evidence="5 6" key="1">
    <citation type="submission" date="2020-03" db="EMBL/GenBank/DDBJ databases">
        <authorList>
            <person name="Wang L."/>
            <person name="He N."/>
            <person name="Li Y."/>
            <person name="Fang Y."/>
            <person name="Zhang F."/>
        </authorList>
    </citation>
    <scope>NUCLEOTIDE SEQUENCE [LARGE SCALE GENOMIC DNA]</scope>
    <source>
        <strain evidence="6">hsmgli-8</strain>
    </source>
</reference>
<organism evidence="5 6">
    <name type="scientific">Pseudomonas quercus</name>
    <dbReference type="NCBI Taxonomy" id="2722792"/>
    <lineage>
        <taxon>Bacteria</taxon>
        <taxon>Pseudomonadati</taxon>
        <taxon>Pseudomonadota</taxon>
        <taxon>Gammaproteobacteria</taxon>
        <taxon>Pseudomonadales</taxon>
        <taxon>Pseudomonadaceae</taxon>
        <taxon>Pseudomonas</taxon>
    </lineage>
</organism>
<comment type="similarity">
    <text evidence="1">Belongs to the bacterial solute-binding protein 3 family.</text>
</comment>
<dbReference type="Pfam" id="PF00497">
    <property type="entry name" value="SBP_bac_3"/>
    <property type="match status" value="1"/>
</dbReference>
<keyword evidence="2 3" id="KW-0732">Signal</keyword>
<feature type="signal peptide" evidence="3">
    <location>
        <begin position="1"/>
        <end position="23"/>
    </location>
</feature>
<evidence type="ECO:0000256" key="2">
    <source>
        <dbReference type="ARBA" id="ARBA00022729"/>
    </source>
</evidence>
<feature type="chain" id="PRO_5047229520" evidence="3">
    <location>
        <begin position="24"/>
        <end position="250"/>
    </location>
</feature>
<feature type="domain" description="Solute-binding protein family 3/N-terminal" evidence="4">
    <location>
        <begin position="26"/>
        <end position="248"/>
    </location>
</feature>
<evidence type="ECO:0000259" key="4">
    <source>
        <dbReference type="SMART" id="SM00062"/>
    </source>
</evidence>
<dbReference type="PANTHER" id="PTHR35936">
    <property type="entry name" value="MEMBRANE-BOUND LYTIC MUREIN TRANSGLYCOSYLASE F"/>
    <property type="match status" value="1"/>
</dbReference>
<dbReference type="PANTHER" id="PTHR35936:SF17">
    <property type="entry name" value="ARGININE-BINDING EXTRACELLULAR PROTEIN ARTP"/>
    <property type="match status" value="1"/>
</dbReference>
<dbReference type="EMBL" id="JAAVJI010000003">
    <property type="protein sequence ID" value="NJP00741.1"/>
    <property type="molecule type" value="Genomic_DNA"/>
</dbReference>
<dbReference type="Proteomes" id="UP000746535">
    <property type="component" value="Unassembled WGS sequence"/>
</dbReference>
<evidence type="ECO:0000256" key="3">
    <source>
        <dbReference type="SAM" id="SignalP"/>
    </source>
</evidence>
<sequence>MPRFFSSLVGCVLALTCLSSAYAVDKLRMGMEGSHPPFNDTDASGQVVGFDADIGAALCAKMKVECEIVTADFENLIPALNNNQYDFLISSLSVTEDRKQQVDFTDPYYTNKLQFIAAASSDLSGTPSSFMGKTLGAQQGTLAASWLAENAADVAIVQSFSTQEELYVALTTGQIDGALADKYSSYEWMRTDAGKGYELKGEPVKDGDQIAIATRLNDPLRTRLNLALKDIIQDGTYKKINDKYFPFSIR</sequence>
<evidence type="ECO:0000256" key="1">
    <source>
        <dbReference type="ARBA" id="ARBA00010333"/>
    </source>
</evidence>
<evidence type="ECO:0000313" key="6">
    <source>
        <dbReference type="Proteomes" id="UP000746535"/>
    </source>
</evidence>
<dbReference type="SMART" id="SM00062">
    <property type="entry name" value="PBPb"/>
    <property type="match status" value="1"/>
</dbReference>
<evidence type="ECO:0000313" key="5">
    <source>
        <dbReference type="EMBL" id="NJP00741.1"/>
    </source>
</evidence>
<gene>
    <name evidence="5" type="ORF">HBH25_07685</name>
</gene>
<dbReference type="SUPFAM" id="SSF53850">
    <property type="entry name" value="Periplasmic binding protein-like II"/>
    <property type="match status" value="1"/>
</dbReference>
<keyword evidence="6" id="KW-1185">Reference proteome</keyword>
<comment type="caution">
    <text evidence="5">The sequence shown here is derived from an EMBL/GenBank/DDBJ whole genome shotgun (WGS) entry which is preliminary data.</text>
</comment>